<comment type="similarity">
    <text evidence="1">Belongs to the LDH2/MDH2 oxidoreductase family.</text>
</comment>
<sequence>MRENSEPVLLMPEDVRNLAVRALRACGVLESNAASVAESIEAAEADGMHSHGLMRLPAYCRHVLCGKVDGSAVPCLRYPMPGALLVDAAHGFAHPAIDLGLPSLSAAAKKQGIAMMAVTRSYNAGAMGYHVERLARSGVLGLAFANAPASIAAWGGIRPLFGTNPIAFSAPGPRGPALVIDQACSIVARGEVLRKALAGEALPEGWALDADGRAARDPQAALAGTMLPIAGPKGVNLAWIAEVLASSLTGAQPSYEASSIIDDEGGPPGIGQLFIAMAPDGFLPGFGQRVDQICDRIKREPGARVPGAGRWRARAGSRESGIAISRGLYEEIQAYC</sequence>
<evidence type="ECO:0000256" key="1">
    <source>
        <dbReference type="ARBA" id="ARBA00006056"/>
    </source>
</evidence>
<keyword evidence="4" id="KW-1185">Reference proteome</keyword>
<dbReference type="InterPro" id="IPR036111">
    <property type="entry name" value="Mal/L-sulfo/L-lacto_DH-like_sf"/>
</dbReference>
<keyword evidence="2" id="KW-0560">Oxidoreductase</keyword>
<dbReference type="Gene3D" id="1.10.1530.10">
    <property type="match status" value="1"/>
</dbReference>
<reference evidence="3 4" key="1">
    <citation type="submission" date="2016-11" db="EMBL/GenBank/DDBJ databases">
        <authorList>
            <person name="Jaros S."/>
            <person name="Januszkiewicz K."/>
            <person name="Wedrychowicz H."/>
        </authorList>
    </citation>
    <scope>NUCLEOTIDE SEQUENCE [LARGE SCALE GENOMIC DNA]</scope>
    <source>
        <strain evidence="3 4">CGMCC 1.10190</strain>
    </source>
</reference>
<dbReference type="Pfam" id="PF02615">
    <property type="entry name" value="Ldh_2"/>
    <property type="match status" value="1"/>
</dbReference>
<dbReference type="PANTHER" id="PTHR11091:SF0">
    <property type="entry name" value="MALATE DEHYDROGENASE"/>
    <property type="match status" value="1"/>
</dbReference>
<dbReference type="STRING" id="658167.SAMN04488135_10196"/>
<organism evidence="3 4">
    <name type="scientific">Pollutimonas bauzanensis</name>
    <dbReference type="NCBI Taxonomy" id="658167"/>
    <lineage>
        <taxon>Bacteria</taxon>
        <taxon>Pseudomonadati</taxon>
        <taxon>Pseudomonadota</taxon>
        <taxon>Betaproteobacteria</taxon>
        <taxon>Burkholderiales</taxon>
        <taxon>Alcaligenaceae</taxon>
        <taxon>Pollutimonas</taxon>
    </lineage>
</organism>
<dbReference type="RefSeq" id="WP_073100949.1">
    <property type="nucleotide sequence ID" value="NZ_FQXE01000001.1"/>
</dbReference>
<dbReference type="InterPro" id="IPR003767">
    <property type="entry name" value="Malate/L-lactate_DH-like"/>
</dbReference>
<gene>
    <name evidence="3" type="ORF">SAMN04488135_10196</name>
</gene>
<dbReference type="Proteomes" id="UP000184226">
    <property type="component" value="Unassembled WGS sequence"/>
</dbReference>
<dbReference type="InterPro" id="IPR043143">
    <property type="entry name" value="Mal/L-sulf/L-lact_DH-like_NADP"/>
</dbReference>
<dbReference type="Gene3D" id="3.30.1370.60">
    <property type="entry name" value="Hypothetical oxidoreductase yiak, domain 2"/>
    <property type="match status" value="1"/>
</dbReference>
<protein>
    <submittedName>
        <fullName evidence="3">(2R)-3-sulfolactate dehydrogenase (NADP+)</fullName>
    </submittedName>
</protein>
<dbReference type="PANTHER" id="PTHR11091">
    <property type="entry name" value="OXIDOREDUCTASE-RELATED"/>
    <property type="match status" value="1"/>
</dbReference>
<dbReference type="AlphaFoldDB" id="A0A1M5M0H3"/>
<dbReference type="SUPFAM" id="SSF89733">
    <property type="entry name" value="L-sulfolactate dehydrogenase-like"/>
    <property type="match status" value="1"/>
</dbReference>
<evidence type="ECO:0000256" key="2">
    <source>
        <dbReference type="ARBA" id="ARBA00023002"/>
    </source>
</evidence>
<dbReference type="OrthoDB" id="924592at2"/>
<evidence type="ECO:0000313" key="3">
    <source>
        <dbReference type="EMBL" id="SHG70755.1"/>
    </source>
</evidence>
<accession>A0A1M5M0H3</accession>
<dbReference type="InterPro" id="IPR043144">
    <property type="entry name" value="Mal/L-sulf/L-lact_DH-like_ah"/>
</dbReference>
<dbReference type="EMBL" id="FQXE01000001">
    <property type="protein sequence ID" value="SHG70755.1"/>
    <property type="molecule type" value="Genomic_DNA"/>
</dbReference>
<dbReference type="GO" id="GO:0016491">
    <property type="term" value="F:oxidoreductase activity"/>
    <property type="evidence" value="ECO:0007669"/>
    <property type="project" value="UniProtKB-KW"/>
</dbReference>
<name>A0A1M5M0H3_9BURK</name>
<proteinExistence type="inferred from homology"/>
<evidence type="ECO:0000313" key="4">
    <source>
        <dbReference type="Proteomes" id="UP000184226"/>
    </source>
</evidence>